<dbReference type="Proteomes" id="UP000094444">
    <property type="component" value="Unassembled WGS sequence"/>
</dbReference>
<reference evidence="8" key="1">
    <citation type="submission" date="2017-09" db="EMBL/GenBank/DDBJ databases">
        <title>Polyketide synthases of a Diaporthe helianthi virulent isolate.</title>
        <authorList>
            <person name="Baroncelli R."/>
        </authorList>
    </citation>
    <scope>NUCLEOTIDE SEQUENCE [LARGE SCALE GENOMIC DNA]</scope>
    <source>
        <strain evidence="8">7/96</strain>
    </source>
</reference>
<dbReference type="GO" id="GO:0016614">
    <property type="term" value="F:oxidoreductase activity, acting on CH-OH group of donors"/>
    <property type="evidence" value="ECO:0007669"/>
    <property type="project" value="InterPro"/>
</dbReference>
<dbReference type="PANTHER" id="PTHR11552:SF115">
    <property type="entry name" value="DEHYDROGENASE XPTC-RELATED"/>
    <property type="match status" value="1"/>
</dbReference>
<dbReference type="PROSITE" id="PS00624">
    <property type="entry name" value="GMC_OXRED_2"/>
    <property type="match status" value="1"/>
</dbReference>
<keyword evidence="9" id="KW-1185">Reference proteome</keyword>
<dbReference type="EMBL" id="MAVT02000244">
    <property type="protein sequence ID" value="POS77744.1"/>
    <property type="molecule type" value="Genomic_DNA"/>
</dbReference>
<dbReference type="GO" id="GO:0044550">
    <property type="term" value="P:secondary metabolite biosynthetic process"/>
    <property type="evidence" value="ECO:0007669"/>
    <property type="project" value="TreeGrafter"/>
</dbReference>
<dbReference type="InterPro" id="IPR007867">
    <property type="entry name" value="GMC_OxRtase_C"/>
</dbReference>
<dbReference type="OrthoDB" id="269227at2759"/>
<dbReference type="GO" id="GO:0050660">
    <property type="term" value="F:flavin adenine dinucleotide binding"/>
    <property type="evidence" value="ECO:0007669"/>
    <property type="project" value="InterPro"/>
</dbReference>
<feature type="domain" description="Glucose-methanol-choline oxidoreductase N-terminal" evidence="7">
    <location>
        <begin position="312"/>
        <end position="326"/>
    </location>
</feature>
<sequence length="624" mass="66365">MFLSAQLSTLLLIVVANAAPFHGIHLRQSELLDSYDYVIVGGGASGLTVANRLSEDSAITVLVIEAGELDANEDFVTIPGLAGGAIGTKYDWNTTYAPNPALANREVSIPQGKIVGGGTKLNRMVFDRGSKSDYDRWAELGNFGWDYNALLPYFKKQEVFTPPSADIVAQWGVEFDPQSHGTSGNINVTYSPWFYPLTRNIIDATTELGIPIQKDQASGQPIGGYFCPHNIDMTKVTRSSARDAYYNTVEARTNLHLITSQHVTKLITGNSSKGRGYRSPSLVTVTGVEYAASADAAKATVGVKKEAIMAAGPFFTPQILQISGIGDSALHSEIGVETVINLPAVGHNLEDHVLVATVATVTTDEVLSSDLTSNATFAAEALAEYREQGTGPYSTPTGDFLLFLPLNTYSNASAQIAASAASTDGTQYLPAGTPAEVVAGYKKQQAILANRLTADDSAVLELIWDGGVLVIGLQHPFSRGNVKAVSSSVFDLPVQSAGQLSNPIDLQLLVEAVKYTRVVRNTAAIQALQPFEVVPGANVTSDADIEDFIRQNAATLYHPAGSCKLGPRKEGGVVGPDLKVYGAANLRIVDASVMPMLPASHTMTTVYAVAEKAADIIKFTRRPA</sequence>
<comment type="similarity">
    <text evidence="1 4">Belongs to the GMC oxidoreductase family.</text>
</comment>
<dbReference type="Gene3D" id="3.50.50.60">
    <property type="entry name" value="FAD/NAD(P)-binding domain"/>
    <property type="match status" value="1"/>
</dbReference>
<feature type="active site" description="Proton donor" evidence="2">
    <location>
        <position position="558"/>
    </location>
</feature>
<protein>
    <submittedName>
        <fullName evidence="8">GMC oxidoreductase</fullName>
    </submittedName>
</protein>
<keyword evidence="5" id="KW-0732">Signal</keyword>
<evidence type="ECO:0000256" key="3">
    <source>
        <dbReference type="PIRSR" id="PIRSR000137-2"/>
    </source>
</evidence>
<dbReference type="SUPFAM" id="SSF51905">
    <property type="entry name" value="FAD/NAD(P)-binding domain"/>
    <property type="match status" value="1"/>
</dbReference>
<feature type="active site" description="Proton acceptor" evidence="2">
    <location>
        <position position="601"/>
    </location>
</feature>
<dbReference type="AlphaFoldDB" id="A0A2P5I5K0"/>
<keyword evidence="3 4" id="KW-0274">FAD</keyword>
<evidence type="ECO:0000256" key="5">
    <source>
        <dbReference type="SAM" id="SignalP"/>
    </source>
</evidence>
<comment type="cofactor">
    <cofactor evidence="3">
        <name>FAD</name>
        <dbReference type="ChEBI" id="CHEBI:57692"/>
    </cofactor>
</comment>
<proteinExistence type="inferred from homology"/>
<feature type="binding site" evidence="3">
    <location>
        <position position="263"/>
    </location>
    <ligand>
        <name>FAD</name>
        <dbReference type="ChEBI" id="CHEBI:57692"/>
    </ligand>
</feature>
<dbReference type="SUPFAM" id="SSF54373">
    <property type="entry name" value="FAD-linked reductases, C-terminal domain"/>
    <property type="match status" value="1"/>
</dbReference>
<dbReference type="PIRSF" id="PIRSF000137">
    <property type="entry name" value="Alcohol_oxidase"/>
    <property type="match status" value="1"/>
</dbReference>
<dbReference type="Pfam" id="PF05199">
    <property type="entry name" value="GMC_oxred_C"/>
    <property type="match status" value="1"/>
</dbReference>
<keyword evidence="4" id="KW-0285">Flavoprotein</keyword>
<dbReference type="InterPro" id="IPR012132">
    <property type="entry name" value="GMC_OxRdtase"/>
</dbReference>
<evidence type="ECO:0000256" key="1">
    <source>
        <dbReference type="ARBA" id="ARBA00010790"/>
    </source>
</evidence>
<evidence type="ECO:0000313" key="8">
    <source>
        <dbReference type="EMBL" id="POS77744.1"/>
    </source>
</evidence>
<evidence type="ECO:0000256" key="4">
    <source>
        <dbReference type="RuleBase" id="RU003968"/>
    </source>
</evidence>
<comment type="caution">
    <text evidence="8">The sequence shown here is derived from an EMBL/GenBank/DDBJ whole genome shotgun (WGS) entry which is preliminary data.</text>
</comment>
<dbReference type="Gene3D" id="3.30.560.10">
    <property type="entry name" value="Glucose Oxidase, domain 3"/>
    <property type="match status" value="1"/>
</dbReference>
<evidence type="ECO:0000256" key="2">
    <source>
        <dbReference type="PIRSR" id="PIRSR000137-1"/>
    </source>
</evidence>
<evidence type="ECO:0000259" key="7">
    <source>
        <dbReference type="PROSITE" id="PS00624"/>
    </source>
</evidence>
<evidence type="ECO:0000259" key="6">
    <source>
        <dbReference type="PROSITE" id="PS00623"/>
    </source>
</evidence>
<feature type="signal peptide" evidence="5">
    <location>
        <begin position="1"/>
        <end position="18"/>
    </location>
</feature>
<accession>A0A2P5I5K0</accession>
<name>A0A2P5I5K0_DIAHE</name>
<dbReference type="InterPro" id="IPR036188">
    <property type="entry name" value="FAD/NAD-bd_sf"/>
</dbReference>
<feature type="binding site" evidence="3">
    <location>
        <begin position="122"/>
        <end position="125"/>
    </location>
    <ligand>
        <name>FAD</name>
        <dbReference type="ChEBI" id="CHEBI:57692"/>
    </ligand>
</feature>
<dbReference type="InterPro" id="IPR000172">
    <property type="entry name" value="GMC_OxRdtase_N"/>
</dbReference>
<feature type="domain" description="Glucose-methanol-choline oxidoreductase N-terminal" evidence="6">
    <location>
        <begin position="112"/>
        <end position="135"/>
    </location>
</feature>
<dbReference type="STRING" id="158607.A0A2P5I5K0"/>
<dbReference type="PROSITE" id="PS00623">
    <property type="entry name" value="GMC_OXRED_1"/>
    <property type="match status" value="1"/>
</dbReference>
<dbReference type="InParanoid" id="A0A2P5I5K0"/>
<gene>
    <name evidence="8" type="ORF">DHEL01_v203862</name>
</gene>
<feature type="chain" id="PRO_5015185816" evidence="5">
    <location>
        <begin position="19"/>
        <end position="624"/>
    </location>
</feature>
<organism evidence="8 9">
    <name type="scientific">Diaporthe helianthi</name>
    <dbReference type="NCBI Taxonomy" id="158607"/>
    <lineage>
        <taxon>Eukaryota</taxon>
        <taxon>Fungi</taxon>
        <taxon>Dikarya</taxon>
        <taxon>Ascomycota</taxon>
        <taxon>Pezizomycotina</taxon>
        <taxon>Sordariomycetes</taxon>
        <taxon>Sordariomycetidae</taxon>
        <taxon>Diaporthales</taxon>
        <taxon>Diaporthaceae</taxon>
        <taxon>Diaporthe</taxon>
    </lineage>
</organism>
<evidence type="ECO:0000313" key="9">
    <source>
        <dbReference type="Proteomes" id="UP000094444"/>
    </source>
</evidence>
<dbReference type="Pfam" id="PF00732">
    <property type="entry name" value="GMC_oxred_N"/>
    <property type="match status" value="1"/>
</dbReference>
<dbReference type="PANTHER" id="PTHR11552">
    <property type="entry name" value="GLUCOSE-METHANOL-CHOLINE GMC OXIDOREDUCTASE"/>
    <property type="match status" value="1"/>
</dbReference>